<sequence>MTSPDPHTVDRARKLLSLWRGAVGGEKSKARGALMRVLEGADLTLRDLEAGLPPGRDPEDTLMLREADTLLAALDGTPAERDAALSRLADLPGLSVAEREKVLRFLDVGRLVASRAEGWVQVQADGELSAEAQAQAGRQLSESEVARHPGATLADSARDLSLLRAALLVRPERTLKAVDGYEAAFLAALCAALSRVPASASGPDAQGQYQVTAHLSVNELSQVRARLSREAAGLRRELLRAARLYGREVGEQPL</sequence>
<reference evidence="2" key="1">
    <citation type="submission" date="2022-09" db="EMBL/GenBank/DDBJ databases">
        <title>genome sequence of Deinococcus rubellus.</title>
        <authorList>
            <person name="Srinivasan S."/>
        </authorList>
    </citation>
    <scope>NUCLEOTIDE SEQUENCE</scope>
    <source>
        <strain evidence="2">Ant6</strain>
    </source>
</reference>
<keyword evidence="1" id="KW-0175">Coiled coil</keyword>
<gene>
    <name evidence="2" type="ORF">N0D28_10150</name>
</gene>
<dbReference type="RefSeq" id="WP_260559412.1">
    <property type="nucleotide sequence ID" value="NZ_BAABEC010000179.1"/>
</dbReference>
<evidence type="ECO:0000313" key="2">
    <source>
        <dbReference type="EMBL" id="UWX63119.1"/>
    </source>
</evidence>
<keyword evidence="3" id="KW-1185">Reference proteome</keyword>
<organism evidence="2 3">
    <name type="scientific">Deinococcus rubellus</name>
    <dbReference type="NCBI Taxonomy" id="1889240"/>
    <lineage>
        <taxon>Bacteria</taxon>
        <taxon>Thermotogati</taxon>
        <taxon>Deinococcota</taxon>
        <taxon>Deinococci</taxon>
        <taxon>Deinococcales</taxon>
        <taxon>Deinococcaceae</taxon>
        <taxon>Deinococcus</taxon>
    </lineage>
</organism>
<dbReference type="EMBL" id="CP104213">
    <property type="protein sequence ID" value="UWX63119.1"/>
    <property type="molecule type" value="Genomic_DNA"/>
</dbReference>
<proteinExistence type="predicted"/>
<name>A0ABY5YDG7_9DEIO</name>
<dbReference type="Proteomes" id="UP001060261">
    <property type="component" value="Chromosome"/>
</dbReference>
<accession>A0ABY5YDG7</accession>
<protein>
    <submittedName>
        <fullName evidence="2">Uncharacterized protein</fullName>
    </submittedName>
</protein>
<feature type="coiled-coil region" evidence="1">
    <location>
        <begin position="217"/>
        <end position="244"/>
    </location>
</feature>
<evidence type="ECO:0000313" key="3">
    <source>
        <dbReference type="Proteomes" id="UP001060261"/>
    </source>
</evidence>
<evidence type="ECO:0000256" key="1">
    <source>
        <dbReference type="SAM" id="Coils"/>
    </source>
</evidence>